<organism evidence="1 2">
    <name type="scientific">Meloidogyne enterolobii</name>
    <name type="common">Root-knot nematode worm</name>
    <name type="synonym">Meloidogyne mayaguensis</name>
    <dbReference type="NCBI Taxonomy" id="390850"/>
    <lineage>
        <taxon>Eukaryota</taxon>
        <taxon>Metazoa</taxon>
        <taxon>Ecdysozoa</taxon>
        <taxon>Nematoda</taxon>
        <taxon>Chromadorea</taxon>
        <taxon>Rhabditida</taxon>
        <taxon>Tylenchina</taxon>
        <taxon>Tylenchomorpha</taxon>
        <taxon>Tylenchoidea</taxon>
        <taxon>Meloidogynidae</taxon>
        <taxon>Meloidogyninae</taxon>
        <taxon>Meloidogyne</taxon>
    </lineage>
</organism>
<evidence type="ECO:0000313" key="1">
    <source>
        <dbReference type="EMBL" id="CAD2182341.1"/>
    </source>
</evidence>
<accession>A0A6V7W7Q6</accession>
<protein>
    <submittedName>
        <fullName evidence="1">Uncharacterized protein</fullName>
    </submittedName>
</protein>
<reference evidence="1 2" key="1">
    <citation type="submission" date="2020-08" db="EMBL/GenBank/DDBJ databases">
        <authorList>
            <person name="Koutsovoulos G."/>
            <person name="Danchin GJ E."/>
        </authorList>
    </citation>
    <scope>NUCLEOTIDE SEQUENCE [LARGE SCALE GENOMIC DNA]</scope>
</reference>
<proteinExistence type="predicted"/>
<dbReference type="AlphaFoldDB" id="A0A6V7W7Q6"/>
<sequence length="80" mass="9654">MEQQPHSQLPQHLLDLYEHLPLSAYTINQFPQTPEGQHNLFLKMLKHYKDEYVNIQNLWFRNNQIIDNSLLLIKEIQVKN</sequence>
<name>A0A6V7W7Q6_MELEN</name>
<evidence type="ECO:0000313" key="2">
    <source>
        <dbReference type="Proteomes" id="UP000580250"/>
    </source>
</evidence>
<comment type="caution">
    <text evidence="1">The sequence shown here is derived from an EMBL/GenBank/DDBJ whole genome shotgun (WGS) entry which is preliminary data.</text>
</comment>
<dbReference type="EMBL" id="CAJEWN010000428">
    <property type="protein sequence ID" value="CAD2182341.1"/>
    <property type="molecule type" value="Genomic_DNA"/>
</dbReference>
<gene>
    <name evidence="1" type="ORF">MENT_LOCUS34548</name>
</gene>
<dbReference type="Proteomes" id="UP000580250">
    <property type="component" value="Unassembled WGS sequence"/>
</dbReference>